<feature type="coiled-coil region" evidence="1">
    <location>
        <begin position="38"/>
        <end position="176"/>
    </location>
</feature>
<dbReference type="InterPro" id="IPR052376">
    <property type="entry name" value="Oxidative_Scav/Glycosyltrans"/>
</dbReference>
<dbReference type="Gene3D" id="1.10.287.1490">
    <property type="match status" value="1"/>
</dbReference>
<name>A0A1J1DWV7_9FLAO</name>
<dbReference type="Proteomes" id="UP000243197">
    <property type="component" value="Chromosome"/>
</dbReference>
<evidence type="ECO:0000313" key="3">
    <source>
        <dbReference type="EMBL" id="BAV94343.1"/>
    </source>
</evidence>
<dbReference type="Pfam" id="PF24481">
    <property type="entry name" value="CT398_CC"/>
    <property type="match status" value="1"/>
</dbReference>
<evidence type="ECO:0000259" key="2">
    <source>
        <dbReference type="Pfam" id="PF24481"/>
    </source>
</evidence>
<dbReference type="InterPro" id="IPR056003">
    <property type="entry name" value="CT398_CC_hairpin"/>
</dbReference>
<evidence type="ECO:0000313" key="4">
    <source>
        <dbReference type="Proteomes" id="UP000243197"/>
    </source>
</evidence>
<dbReference type="PANTHER" id="PTHR39082">
    <property type="entry name" value="PHOSPHOLIPASE C-BETA-2-RELATED"/>
    <property type="match status" value="1"/>
</dbReference>
<sequence>MTKQITVEEKLRLLYDLQFIDSKIDSIKSLRGELPLEVKNLEDDIACFQTKIKKLQTSIEEIDLDISQKKQDIEAHRSMVKKYEQQQKGIRNNREYEALNKEIEFEFLEIELAEKKIKNNISNKEKAKEDIDLITDLLAKKNEEFEISKKELKTILKETEKEEKILNDKSEEFKKLLDDRLLTSYERIRSKVRNGLAVVSIERDAIEGSFFTIPPQRKIELAARKKMIIDEHSGRILVDPELAREETDKMNEILSSLQ</sequence>
<dbReference type="PANTHER" id="PTHR39082:SF1">
    <property type="entry name" value="SCAVENGER RECEPTOR CLASS A MEMBER 3"/>
    <property type="match status" value="1"/>
</dbReference>
<keyword evidence="1" id="KW-0175">Coiled coil</keyword>
<dbReference type="KEGG" id="ise:JBKA6_0330"/>
<feature type="domain" description="CT398-like coiled coil hairpin" evidence="2">
    <location>
        <begin position="17"/>
        <end position="191"/>
    </location>
</feature>
<dbReference type="RefSeq" id="WP_096685242.1">
    <property type="nucleotide sequence ID" value="NZ_AP014564.1"/>
</dbReference>
<dbReference type="EMBL" id="AP014564">
    <property type="protein sequence ID" value="BAV94343.1"/>
    <property type="molecule type" value="Genomic_DNA"/>
</dbReference>
<reference evidence="3 4" key="1">
    <citation type="submission" date="2014-03" db="EMBL/GenBank/DDBJ databases">
        <title>complete genome sequence of Flavobacteriaceae bacterium JBKA-6.</title>
        <authorList>
            <person name="Takano T."/>
            <person name="Nakamura Y."/>
            <person name="Takuma S."/>
            <person name="Yasuike M."/>
            <person name="Matsuyama T."/>
            <person name="Sakai T."/>
            <person name="Fujiwara A."/>
            <person name="Kimoto K."/>
            <person name="Fukuda Y."/>
            <person name="Kondo H."/>
            <person name="Hirono I."/>
            <person name="Nakayasu C."/>
        </authorList>
    </citation>
    <scope>NUCLEOTIDE SEQUENCE [LARGE SCALE GENOMIC DNA]</scope>
    <source>
        <strain evidence="3 4">JBKA-6</strain>
    </source>
</reference>
<dbReference type="OrthoDB" id="9795058at2"/>
<gene>
    <name evidence="3" type="ORF">JBKA6_0330</name>
</gene>
<protein>
    <recommendedName>
        <fullName evidence="2">CT398-like coiled coil hairpin domain-containing protein</fullName>
    </recommendedName>
</protein>
<keyword evidence="4" id="KW-1185">Reference proteome</keyword>
<dbReference type="AlphaFoldDB" id="A0A1J1DWV7"/>
<accession>A0A1J1DWV7</accession>
<organism evidence="3 4">
    <name type="scientific">Ichthyobacterium seriolicida</name>
    <dbReference type="NCBI Taxonomy" id="242600"/>
    <lineage>
        <taxon>Bacteria</taxon>
        <taxon>Pseudomonadati</taxon>
        <taxon>Bacteroidota</taxon>
        <taxon>Flavobacteriia</taxon>
        <taxon>Flavobacteriales</taxon>
        <taxon>Ichthyobacteriaceae</taxon>
        <taxon>Ichthyobacterium</taxon>
    </lineage>
</organism>
<evidence type="ECO:0000256" key="1">
    <source>
        <dbReference type="SAM" id="Coils"/>
    </source>
</evidence>
<proteinExistence type="predicted"/>